<keyword evidence="6" id="KW-0175">Coiled coil</keyword>
<organism evidence="11 12">
    <name type="scientific">Vibrio hepatarius</name>
    <dbReference type="NCBI Taxonomy" id="171383"/>
    <lineage>
        <taxon>Bacteria</taxon>
        <taxon>Pseudomonadati</taxon>
        <taxon>Pseudomonadota</taxon>
        <taxon>Gammaproteobacteria</taxon>
        <taxon>Vibrionales</taxon>
        <taxon>Vibrionaceae</taxon>
        <taxon>Vibrio</taxon>
        <taxon>Vibrio oreintalis group</taxon>
    </lineage>
</organism>
<dbReference type="Pfam" id="PF25917">
    <property type="entry name" value="BSH_RND"/>
    <property type="match status" value="1"/>
</dbReference>
<dbReference type="InterPro" id="IPR050739">
    <property type="entry name" value="MFP"/>
</dbReference>
<feature type="domain" description="Multidrug resistance protein MdtA-like alpha-helical hairpin" evidence="8">
    <location>
        <begin position="108"/>
        <end position="173"/>
    </location>
</feature>
<keyword evidence="4 7" id="KW-1133">Transmembrane helix</keyword>
<comment type="subcellular location">
    <subcellularLocation>
        <location evidence="1">Membrane</location>
        <topology evidence="1">Single-pass membrane protein</topology>
    </subcellularLocation>
</comment>
<evidence type="ECO:0000313" key="11">
    <source>
        <dbReference type="EMBL" id="KOO09259.1"/>
    </source>
</evidence>
<dbReference type="Gene3D" id="1.10.287.470">
    <property type="entry name" value="Helix hairpin bin"/>
    <property type="match status" value="1"/>
</dbReference>
<dbReference type="PANTHER" id="PTHR30386:SF26">
    <property type="entry name" value="TRANSPORT PROTEIN COMB"/>
    <property type="match status" value="1"/>
</dbReference>
<accession>A0A0M0I4M9</accession>
<evidence type="ECO:0000259" key="8">
    <source>
        <dbReference type="Pfam" id="PF25876"/>
    </source>
</evidence>
<evidence type="ECO:0000259" key="9">
    <source>
        <dbReference type="Pfam" id="PF25917"/>
    </source>
</evidence>
<comment type="caution">
    <text evidence="11">The sequence shown here is derived from an EMBL/GenBank/DDBJ whole genome shotgun (WGS) entry which is preliminary data.</text>
</comment>
<dbReference type="RefSeq" id="WP_053407518.1">
    <property type="nucleotide sequence ID" value="NZ_DAIPHI010000057.1"/>
</dbReference>
<dbReference type="PANTHER" id="PTHR30386">
    <property type="entry name" value="MEMBRANE FUSION SUBUNIT OF EMRAB-TOLC MULTIDRUG EFFLUX PUMP"/>
    <property type="match status" value="1"/>
</dbReference>
<dbReference type="InterPro" id="IPR058634">
    <property type="entry name" value="AaeA-lik-b-barrel"/>
</dbReference>
<dbReference type="Gene3D" id="2.40.50.100">
    <property type="match status" value="1"/>
</dbReference>
<gene>
    <name evidence="11" type="ORF">AKJ31_02550</name>
</gene>
<evidence type="ECO:0000259" key="10">
    <source>
        <dbReference type="Pfam" id="PF25963"/>
    </source>
</evidence>
<sequence>MASTTETSLKRTTVVLVSLIVFALLFHIIGDRKIPSTELSRVRSYVVPITPQVSGSIKQVIIQPNQEVQPGDVLLQIDPTDYQLQLEKAQYNLQLAGQEVGAQTATIDAAQARLSEAQANLDNVRQQTNRVLALVERNLLPVAEKDQAQSQLSSAQANVRRATADLNQAKQALGKAGQENAKVQAALRALQIAQLNLERTTLRAPAHGGVSNFRLEEGFYANAGQPIMSFLSIDDIWVEAYFRENSLEHIHPGDKVEMTLDFAPGRVFKGEVVSTDYGVNWGQSEQLGQLANINPQVGWLRDVQYFPVTIKFADDEAFGLRRVGGQADVIVYSDNSNFLFDLLGKAWIRIVSVMSYVR</sequence>
<dbReference type="EMBL" id="LHPI01000001">
    <property type="protein sequence ID" value="KOO09259.1"/>
    <property type="molecule type" value="Genomic_DNA"/>
</dbReference>
<feature type="coiled-coil region" evidence="6">
    <location>
        <begin position="107"/>
        <end position="186"/>
    </location>
</feature>
<evidence type="ECO:0000256" key="6">
    <source>
        <dbReference type="SAM" id="Coils"/>
    </source>
</evidence>
<name>A0A0M0I4M9_9VIBR</name>
<evidence type="ECO:0000256" key="1">
    <source>
        <dbReference type="ARBA" id="ARBA00004167"/>
    </source>
</evidence>
<evidence type="ECO:0000256" key="4">
    <source>
        <dbReference type="ARBA" id="ARBA00022989"/>
    </source>
</evidence>
<evidence type="ECO:0000256" key="5">
    <source>
        <dbReference type="ARBA" id="ARBA00023136"/>
    </source>
</evidence>
<evidence type="ECO:0000256" key="7">
    <source>
        <dbReference type="SAM" id="Phobius"/>
    </source>
</evidence>
<evidence type="ECO:0000256" key="2">
    <source>
        <dbReference type="ARBA" id="ARBA00009477"/>
    </source>
</evidence>
<feature type="transmembrane region" description="Helical" evidence="7">
    <location>
        <begin position="12"/>
        <end position="30"/>
    </location>
</feature>
<comment type="similarity">
    <text evidence="2">Belongs to the membrane fusion protein (MFP) (TC 8.A.1) family.</text>
</comment>
<feature type="domain" description="p-hydroxybenzoic acid efflux pump subunit AaeA-like beta-barrel" evidence="10">
    <location>
        <begin position="237"/>
        <end position="317"/>
    </location>
</feature>
<dbReference type="STRING" id="171383.AKJ31_02550"/>
<dbReference type="Proteomes" id="UP000037530">
    <property type="component" value="Unassembled WGS sequence"/>
</dbReference>
<evidence type="ECO:0000313" key="12">
    <source>
        <dbReference type="Proteomes" id="UP000037530"/>
    </source>
</evidence>
<dbReference type="GO" id="GO:0016020">
    <property type="term" value="C:membrane"/>
    <property type="evidence" value="ECO:0007669"/>
    <property type="project" value="UniProtKB-SubCell"/>
</dbReference>
<dbReference type="InterPro" id="IPR058624">
    <property type="entry name" value="MdtA-like_HH"/>
</dbReference>
<dbReference type="OrthoDB" id="8958519at2"/>
<dbReference type="PATRIC" id="fig|171383.3.peg.524"/>
<evidence type="ECO:0000256" key="3">
    <source>
        <dbReference type="ARBA" id="ARBA00022692"/>
    </source>
</evidence>
<dbReference type="AlphaFoldDB" id="A0A0M0I4M9"/>
<reference evidence="12" key="1">
    <citation type="submission" date="2015-08" db="EMBL/GenBank/DDBJ databases">
        <title>Vibrio galatheae sp. nov., a novel member of the Vibrionaceae family isolated from the Solomon Islands.</title>
        <authorList>
            <person name="Giubergia S."/>
            <person name="Machado H."/>
            <person name="Mateiu R.V."/>
            <person name="Gram L."/>
        </authorList>
    </citation>
    <scope>NUCLEOTIDE SEQUENCE [LARGE SCALE GENOMIC DNA]</scope>
    <source>
        <strain evidence="12">DSM 19134</strain>
    </source>
</reference>
<dbReference type="Pfam" id="PF25963">
    <property type="entry name" value="Beta-barrel_AAEA"/>
    <property type="match status" value="1"/>
</dbReference>
<keyword evidence="3 7" id="KW-0812">Transmembrane</keyword>
<dbReference type="Pfam" id="PF25876">
    <property type="entry name" value="HH_MFP_RND"/>
    <property type="match status" value="1"/>
</dbReference>
<proteinExistence type="inferred from homology"/>
<keyword evidence="12" id="KW-1185">Reference proteome</keyword>
<dbReference type="Gene3D" id="2.40.30.170">
    <property type="match status" value="1"/>
</dbReference>
<feature type="domain" description="Multidrug resistance protein MdtA-like barrel-sandwich hybrid" evidence="9">
    <location>
        <begin position="46"/>
        <end position="226"/>
    </location>
</feature>
<keyword evidence="5 7" id="KW-0472">Membrane</keyword>
<protein>
    <submittedName>
        <fullName evidence="11">Secretion protein</fullName>
    </submittedName>
</protein>
<dbReference type="SUPFAM" id="SSF111369">
    <property type="entry name" value="HlyD-like secretion proteins"/>
    <property type="match status" value="3"/>
</dbReference>
<dbReference type="InterPro" id="IPR058625">
    <property type="entry name" value="MdtA-like_BSH"/>
</dbReference>